<protein>
    <submittedName>
        <fullName evidence="1">Uncharacterized protein</fullName>
    </submittedName>
</protein>
<name>A0A0C2N822_THEKT</name>
<reference evidence="1 2" key="1">
    <citation type="journal article" date="2014" name="Genome Biol. Evol.">
        <title>The genome of the myxosporean Thelohanellus kitauei shows adaptations to nutrient acquisition within its fish host.</title>
        <authorList>
            <person name="Yang Y."/>
            <person name="Xiong J."/>
            <person name="Zhou Z."/>
            <person name="Huo F."/>
            <person name="Miao W."/>
            <person name="Ran C."/>
            <person name="Liu Y."/>
            <person name="Zhang J."/>
            <person name="Feng J."/>
            <person name="Wang M."/>
            <person name="Wang M."/>
            <person name="Wang L."/>
            <person name="Yao B."/>
        </authorList>
    </citation>
    <scope>NUCLEOTIDE SEQUENCE [LARGE SCALE GENOMIC DNA]</scope>
    <source>
        <strain evidence="1">Wuqing</strain>
    </source>
</reference>
<gene>
    <name evidence="1" type="ORF">RF11_09724</name>
</gene>
<dbReference type="EMBL" id="JWZT01001202">
    <property type="protein sequence ID" value="KII72480.1"/>
    <property type="molecule type" value="Genomic_DNA"/>
</dbReference>
<accession>A0A0C2N822</accession>
<dbReference type="AlphaFoldDB" id="A0A0C2N822"/>
<organism evidence="1 2">
    <name type="scientific">Thelohanellus kitauei</name>
    <name type="common">Myxosporean</name>
    <dbReference type="NCBI Taxonomy" id="669202"/>
    <lineage>
        <taxon>Eukaryota</taxon>
        <taxon>Metazoa</taxon>
        <taxon>Cnidaria</taxon>
        <taxon>Myxozoa</taxon>
        <taxon>Myxosporea</taxon>
        <taxon>Bivalvulida</taxon>
        <taxon>Platysporina</taxon>
        <taxon>Myxobolidae</taxon>
        <taxon>Thelohanellus</taxon>
    </lineage>
</organism>
<sequence length="180" mass="20770">MEGICEEQAISKWKEYVKSHRPEIESELLNFMTEGVAIKTREDGNRYYRHGLPFTTVSEWAKFIRSLLGDYLDLTNTMIGGDALGVVVAGNERTTENILFAVEVENRDTHTASNINPSSHPRLENIHRNVEKSTIQSPLKIRYKVSTLKTIEWLNNGLKYRPQARNKVKKNVHNHLLYFV</sequence>
<keyword evidence="2" id="KW-1185">Reference proteome</keyword>
<dbReference type="OrthoDB" id="2266637at2759"/>
<proteinExistence type="predicted"/>
<dbReference type="Proteomes" id="UP000031668">
    <property type="component" value="Unassembled WGS sequence"/>
</dbReference>
<evidence type="ECO:0000313" key="1">
    <source>
        <dbReference type="EMBL" id="KII72480.1"/>
    </source>
</evidence>
<comment type="caution">
    <text evidence="1">The sequence shown here is derived from an EMBL/GenBank/DDBJ whole genome shotgun (WGS) entry which is preliminary data.</text>
</comment>
<evidence type="ECO:0000313" key="2">
    <source>
        <dbReference type="Proteomes" id="UP000031668"/>
    </source>
</evidence>